<evidence type="ECO:0000313" key="2">
    <source>
        <dbReference type="EMBL" id="MBA0810328.1"/>
    </source>
</evidence>
<organism evidence="2 3">
    <name type="scientific">Gossypium harknessii</name>
    <dbReference type="NCBI Taxonomy" id="34285"/>
    <lineage>
        <taxon>Eukaryota</taxon>
        <taxon>Viridiplantae</taxon>
        <taxon>Streptophyta</taxon>
        <taxon>Embryophyta</taxon>
        <taxon>Tracheophyta</taxon>
        <taxon>Spermatophyta</taxon>
        <taxon>Magnoliopsida</taxon>
        <taxon>eudicotyledons</taxon>
        <taxon>Gunneridae</taxon>
        <taxon>Pentapetalae</taxon>
        <taxon>rosids</taxon>
        <taxon>malvids</taxon>
        <taxon>Malvales</taxon>
        <taxon>Malvaceae</taxon>
        <taxon>Malvoideae</taxon>
        <taxon>Gossypium</taxon>
    </lineage>
</organism>
<protein>
    <recommendedName>
        <fullName evidence="1">RNase H type-1 domain-containing protein</fullName>
    </recommendedName>
</protein>
<dbReference type="InterPro" id="IPR002156">
    <property type="entry name" value="RNaseH_domain"/>
</dbReference>
<evidence type="ECO:0000313" key="3">
    <source>
        <dbReference type="Proteomes" id="UP000593560"/>
    </source>
</evidence>
<dbReference type="AlphaFoldDB" id="A0A7J9HL01"/>
<proteinExistence type="predicted"/>
<dbReference type="GO" id="GO:0003676">
    <property type="term" value="F:nucleic acid binding"/>
    <property type="evidence" value="ECO:0007669"/>
    <property type="project" value="InterPro"/>
</dbReference>
<evidence type="ECO:0000259" key="1">
    <source>
        <dbReference type="Pfam" id="PF13456"/>
    </source>
</evidence>
<dbReference type="SUPFAM" id="SSF53098">
    <property type="entry name" value="Ribonuclease H-like"/>
    <property type="match status" value="1"/>
</dbReference>
<name>A0A7J9HL01_9ROSI</name>
<dbReference type="InterPro" id="IPR012337">
    <property type="entry name" value="RNaseH-like_sf"/>
</dbReference>
<sequence length="90" mass="10439">MVIIEVTAVLHGLQFALDMGFINAILESDSKLVIQNIQQMSEDYSESRPLTWDAKWLSKVCERKWTQGQFFIAFEKYCGKALLRSAFEKF</sequence>
<dbReference type="GO" id="GO:0004523">
    <property type="term" value="F:RNA-DNA hybrid ribonuclease activity"/>
    <property type="evidence" value="ECO:0007669"/>
    <property type="project" value="InterPro"/>
</dbReference>
<dbReference type="Proteomes" id="UP000593560">
    <property type="component" value="Unassembled WGS sequence"/>
</dbReference>
<keyword evidence="3" id="KW-1185">Reference proteome</keyword>
<dbReference type="InterPro" id="IPR036397">
    <property type="entry name" value="RNaseH_sf"/>
</dbReference>
<dbReference type="EMBL" id="JABFAD010000010">
    <property type="protein sequence ID" value="MBA0810328.1"/>
    <property type="molecule type" value="Genomic_DNA"/>
</dbReference>
<dbReference type="Gene3D" id="3.30.420.10">
    <property type="entry name" value="Ribonuclease H-like superfamily/Ribonuclease H"/>
    <property type="match status" value="1"/>
</dbReference>
<gene>
    <name evidence="2" type="ORF">Gohar_002332</name>
</gene>
<feature type="non-terminal residue" evidence="2">
    <location>
        <position position="90"/>
    </location>
</feature>
<dbReference type="OrthoDB" id="984565at2759"/>
<dbReference type="Pfam" id="PF13456">
    <property type="entry name" value="RVT_3"/>
    <property type="match status" value="1"/>
</dbReference>
<comment type="caution">
    <text evidence="2">The sequence shown here is derived from an EMBL/GenBank/DDBJ whole genome shotgun (WGS) entry which is preliminary data.</text>
</comment>
<feature type="domain" description="RNase H type-1" evidence="1">
    <location>
        <begin position="5"/>
        <end position="59"/>
    </location>
</feature>
<accession>A0A7J9HL01</accession>
<reference evidence="2 3" key="1">
    <citation type="journal article" date="2019" name="Genome Biol. Evol.">
        <title>Insights into the evolution of the New World diploid cottons (Gossypium, subgenus Houzingenia) based on genome sequencing.</title>
        <authorList>
            <person name="Grover C.E."/>
            <person name="Arick M.A. 2nd"/>
            <person name="Thrash A."/>
            <person name="Conover J.L."/>
            <person name="Sanders W.S."/>
            <person name="Peterson D.G."/>
            <person name="Frelichowski J.E."/>
            <person name="Scheffler J.A."/>
            <person name="Scheffler B.E."/>
            <person name="Wendel J.F."/>
        </authorList>
    </citation>
    <scope>NUCLEOTIDE SEQUENCE [LARGE SCALE GENOMIC DNA]</scope>
    <source>
        <strain evidence="2">0</strain>
        <tissue evidence="2">Leaf</tissue>
    </source>
</reference>